<dbReference type="EMBL" id="LT840184">
    <property type="protein sequence ID" value="SMF70933.1"/>
    <property type="molecule type" value="Genomic_DNA"/>
</dbReference>
<accession>A0A1X7GJZ9</accession>
<gene>
    <name evidence="2" type="ORF">SAMN05661091_0670</name>
</gene>
<feature type="signal peptide" evidence="1">
    <location>
        <begin position="1"/>
        <end position="21"/>
    </location>
</feature>
<dbReference type="AlphaFoldDB" id="A0A1X7GJZ9"/>
<dbReference type="Proteomes" id="UP000192940">
    <property type="component" value="Chromosome I"/>
</dbReference>
<feature type="chain" id="PRO_5039727820" description="SH3 domain-containing protein" evidence="1">
    <location>
        <begin position="22"/>
        <end position="133"/>
    </location>
</feature>
<evidence type="ECO:0000313" key="2">
    <source>
        <dbReference type="EMBL" id="SMF70933.1"/>
    </source>
</evidence>
<reference evidence="2 3" key="1">
    <citation type="submission" date="2017-04" db="EMBL/GenBank/DDBJ databases">
        <authorList>
            <person name="Afonso C.L."/>
            <person name="Miller P.J."/>
            <person name="Scott M.A."/>
            <person name="Spackman E."/>
            <person name="Goraichik I."/>
            <person name="Dimitrov K.M."/>
            <person name="Suarez D.L."/>
            <person name="Swayne D.E."/>
        </authorList>
    </citation>
    <scope>NUCLEOTIDE SEQUENCE [LARGE SCALE GENOMIC DNA]</scope>
    <source>
        <strain evidence="2 3">N3/975</strain>
    </source>
</reference>
<proteinExistence type="predicted"/>
<sequence length="133" mass="14649">MKKILSVTAVLGLTLSMAAIAAADPVETVETTQSTTTTTTTTTPVVEVSATTSTYFEFKEPTIKAEEIPLIPMKLIQLTKKTYFYDMPNGTIKGVLAPQIIDTTRTSTQVVADGEWVEVYTWIGKYWIFMGDN</sequence>
<keyword evidence="3" id="KW-1185">Reference proteome</keyword>
<dbReference type="RefSeq" id="WP_208917754.1">
    <property type="nucleotide sequence ID" value="NZ_LT840184.1"/>
</dbReference>
<protein>
    <recommendedName>
        <fullName evidence="4">SH3 domain-containing protein</fullName>
    </recommendedName>
</protein>
<keyword evidence="1" id="KW-0732">Signal</keyword>
<name>A0A1X7GJZ9_9BACL</name>
<evidence type="ECO:0008006" key="4">
    <source>
        <dbReference type="Google" id="ProtNLM"/>
    </source>
</evidence>
<evidence type="ECO:0000313" key="3">
    <source>
        <dbReference type="Proteomes" id="UP000192940"/>
    </source>
</evidence>
<organism evidence="2 3">
    <name type="scientific">Paenibacillus uliginis N3/975</name>
    <dbReference type="NCBI Taxonomy" id="1313296"/>
    <lineage>
        <taxon>Bacteria</taxon>
        <taxon>Bacillati</taxon>
        <taxon>Bacillota</taxon>
        <taxon>Bacilli</taxon>
        <taxon>Bacillales</taxon>
        <taxon>Paenibacillaceae</taxon>
        <taxon>Paenibacillus</taxon>
    </lineage>
</organism>
<evidence type="ECO:0000256" key="1">
    <source>
        <dbReference type="SAM" id="SignalP"/>
    </source>
</evidence>